<evidence type="ECO:0000313" key="1">
    <source>
        <dbReference type="EMBL" id="KDR76093.1"/>
    </source>
</evidence>
<dbReference type="EMBL" id="KL142379">
    <property type="protein sequence ID" value="KDR76093.1"/>
    <property type="molecule type" value="Genomic_DNA"/>
</dbReference>
<dbReference type="HOGENOM" id="CLU_1749776_0_0_1"/>
<sequence>MKTNAFSRSYSIRKRCCHIQVLGPCLEIRFSPTYTRLYFIVTVGIWNIDPPTTDTVGNGRHSEGSLFNWVCCCGGWLFACSARAPFVVIHRLILPLTIPQAETILECSTTPVALQMATSEFPAPSCGSILQSDRNGTSYAVSIEDFNRD</sequence>
<keyword evidence="2" id="KW-1185">Reference proteome</keyword>
<name>A0A067TAR8_GALM3</name>
<accession>A0A067TAR8</accession>
<dbReference type="Proteomes" id="UP000027222">
    <property type="component" value="Unassembled WGS sequence"/>
</dbReference>
<dbReference type="AlphaFoldDB" id="A0A067TAR8"/>
<proteinExistence type="predicted"/>
<protein>
    <submittedName>
        <fullName evidence="1">Uncharacterized protein</fullName>
    </submittedName>
</protein>
<gene>
    <name evidence="1" type="ORF">GALMADRAFT_460228</name>
</gene>
<reference evidence="2" key="1">
    <citation type="journal article" date="2014" name="Proc. Natl. Acad. Sci. U.S.A.">
        <title>Extensive sampling of basidiomycete genomes demonstrates inadequacy of the white-rot/brown-rot paradigm for wood decay fungi.</title>
        <authorList>
            <person name="Riley R."/>
            <person name="Salamov A.A."/>
            <person name="Brown D.W."/>
            <person name="Nagy L.G."/>
            <person name="Floudas D."/>
            <person name="Held B.W."/>
            <person name="Levasseur A."/>
            <person name="Lombard V."/>
            <person name="Morin E."/>
            <person name="Otillar R."/>
            <person name="Lindquist E.A."/>
            <person name="Sun H."/>
            <person name="LaButti K.M."/>
            <person name="Schmutz J."/>
            <person name="Jabbour D."/>
            <person name="Luo H."/>
            <person name="Baker S.E."/>
            <person name="Pisabarro A.G."/>
            <person name="Walton J.D."/>
            <person name="Blanchette R.A."/>
            <person name="Henrissat B."/>
            <person name="Martin F."/>
            <person name="Cullen D."/>
            <person name="Hibbett D.S."/>
            <person name="Grigoriev I.V."/>
        </authorList>
    </citation>
    <scope>NUCLEOTIDE SEQUENCE [LARGE SCALE GENOMIC DNA]</scope>
    <source>
        <strain evidence="2">CBS 339.88</strain>
    </source>
</reference>
<organism evidence="1 2">
    <name type="scientific">Galerina marginata (strain CBS 339.88)</name>
    <dbReference type="NCBI Taxonomy" id="685588"/>
    <lineage>
        <taxon>Eukaryota</taxon>
        <taxon>Fungi</taxon>
        <taxon>Dikarya</taxon>
        <taxon>Basidiomycota</taxon>
        <taxon>Agaricomycotina</taxon>
        <taxon>Agaricomycetes</taxon>
        <taxon>Agaricomycetidae</taxon>
        <taxon>Agaricales</taxon>
        <taxon>Agaricineae</taxon>
        <taxon>Strophariaceae</taxon>
        <taxon>Galerina</taxon>
    </lineage>
</organism>
<evidence type="ECO:0000313" key="2">
    <source>
        <dbReference type="Proteomes" id="UP000027222"/>
    </source>
</evidence>